<dbReference type="InterPro" id="IPR002401">
    <property type="entry name" value="Cyt_P450_E_grp-I"/>
</dbReference>
<organism evidence="8 9">
    <name type="scientific">Halarchaeum acidiphilum MH1-52-1</name>
    <dbReference type="NCBI Taxonomy" id="1261545"/>
    <lineage>
        <taxon>Archaea</taxon>
        <taxon>Methanobacteriati</taxon>
        <taxon>Methanobacteriota</taxon>
        <taxon>Stenosarchaea group</taxon>
        <taxon>Halobacteria</taxon>
        <taxon>Halobacteriales</taxon>
        <taxon>Halobacteriaceae</taxon>
    </lineage>
</organism>
<accession>U2YRJ7</accession>
<comment type="similarity">
    <text evidence="1 7">Belongs to the cytochrome P450 family.</text>
</comment>
<comment type="caution">
    <text evidence="8">The sequence shown here is derived from an EMBL/GenBank/DDBJ whole genome shotgun (WGS) entry which is preliminary data.</text>
</comment>
<dbReference type="SUPFAM" id="SSF48264">
    <property type="entry name" value="Cytochrome P450"/>
    <property type="match status" value="1"/>
</dbReference>
<gene>
    <name evidence="8" type="ORF">MBEHAL_0087</name>
</gene>
<dbReference type="PRINTS" id="PR00463">
    <property type="entry name" value="EP450I"/>
</dbReference>
<dbReference type="Gene3D" id="1.10.630.10">
    <property type="entry name" value="Cytochrome P450"/>
    <property type="match status" value="1"/>
</dbReference>
<evidence type="ECO:0000256" key="2">
    <source>
        <dbReference type="ARBA" id="ARBA00022617"/>
    </source>
</evidence>
<dbReference type="CDD" id="cd20620">
    <property type="entry name" value="CYP132-like"/>
    <property type="match status" value="1"/>
</dbReference>
<dbReference type="RefSeq" id="WP_020220745.1">
    <property type="nucleotide sequence ID" value="NZ_BANO01000010.1"/>
</dbReference>
<evidence type="ECO:0000313" key="9">
    <source>
        <dbReference type="Proteomes" id="UP000016986"/>
    </source>
</evidence>
<proteinExistence type="inferred from homology"/>
<dbReference type="Pfam" id="PF00067">
    <property type="entry name" value="p450"/>
    <property type="match status" value="1"/>
</dbReference>
<dbReference type="InterPro" id="IPR001128">
    <property type="entry name" value="Cyt_P450"/>
</dbReference>
<dbReference type="eggNOG" id="arCOG02814">
    <property type="taxonomic scope" value="Archaea"/>
</dbReference>
<dbReference type="PANTHER" id="PTHR24291:SF50">
    <property type="entry name" value="BIFUNCTIONAL ALBAFLAVENONE MONOOXYGENASE_TERPENE SYNTHASE"/>
    <property type="match status" value="1"/>
</dbReference>
<evidence type="ECO:0000256" key="5">
    <source>
        <dbReference type="ARBA" id="ARBA00023004"/>
    </source>
</evidence>
<dbReference type="InterPro" id="IPR036396">
    <property type="entry name" value="Cyt_P450_sf"/>
</dbReference>
<evidence type="ECO:0000256" key="1">
    <source>
        <dbReference type="ARBA" id="ARBA00010617"/>
    </source>
</evidence>
<dbReference type="InterPro" id="IPR050196">
    <property type="entry name" value="Cytochrome_P450_Monoox"/>
</dbReference>
<keyword evidence="2 7" id="KW-0349">Heme</keyword>
<dbReference type="GO" id="GO:0004497">
    <property type="term" value="F:monooxygenase activity"/>
    <property type="evidence" value="ECO:0007669"/>
    <property type="project" value="UniProtKB-KW"/>
</dbReference>
<evidence type="ECO:0000256" key="6">
    <source>
        <dbReference type="ARBA" id="ARBA00023033"/>
    </source>
</evidence>
<keyword evidence="4 7" id="KW-0560">Oxidoreductase</keyword>
<dbReference type="GO" id="GO:0020037">
    <property type="term" value="F:heme binding"/>
    <property type="evidence" value="ECO:0007669"/>
    <property type="project" value="InterPro"/>
</dbReference>
<keyword evidence="9" id="KW-1185">Reference proteome</keyword>
<reference evidence="8 9" key="1">
    <citation type="submission" date="2013-09" db="EMBL/GenBank/DDBJ databases">
        <title>Whole genome sequencing of Halarchaeum acidiphilum strain MH1-52-1.</title>
        <authorList>
            <person name="Shimane Y."/>
            <person name="Minegishi H."/>
            <person name="Nishi S."/>
            <person name="Echigo A."/>
            <person name="Shuto A."/>
            <person name="Konishi M."/>
            <person name="Ito T."/>
            <person name="Ohkuma M."/>
            <person name="Ohta Y."/>
            <person name="Nagano Y."/>
            <person name="Tsubouchi T."/>
            <person name="Mori K."/>
            <person name="Usui K."/>
            <person name="Kamekura M."/>
            <person name="Usami R."/>
            <person name="Takaki Y."/>
            <person name="Hatada Y."/>
        </authorList>
    </citation>
    <scope>NUCLEOTIDE SEQUENCE [LARGE SCALE GENOMIC DNA]</scope>
    <source>
        <strain evidence="8 9">JCM 16109</strain>
    </source>
</reference>
<keyword evidence="6 7" id="KW-0503">Monooxygenase</keyword>
<dbReference type="GO" id="GO:0016705">
    <property type="term" value="F:oxidoreductase activity, acting on paired donors, with incorporation or reduction of molecular oxygen"/>
    <property type="evidence" value="ECO:0007669"/>
    <property type="project" value="InterPro"/>
</dbReference>
<sequence length="448" mass="50177">MSESHSRIPGPDGAPVVGNTRAFGDDPLAFVTDVAREYGDVARYDLGTESLVQITDPELIEHVLVQNNQAYEKGERFQRSLRPTLGSGLLTSEGEFWREQRHTVQPAFHPEMLERYADVMAAYTERALDEWRDGEVRNVHADMMRLTVEIAATALLGVDVREAEGAIADALEALMDDASARMQRPVQVPRWLPTPGNRRFAEAQAELNDVVDTIVEEHRAGETAATDDDLLSLLLNATDHTGAPLTDEQIRDEVVTILLAGHETTALALTYTLHALGRDDGACAALEAEVDRVLGERRPDHDDLDALDVTERTVTEGMRLYPPVWQVIREADEPDDLGGYEIDPGTTIGMQQWVVHRDPRWYDDPTDFRPERWTDGFEASLPRFAHFPFGGGPRRCIGDRFAMQEARLALATIVRDWEVDPLDDLSFAPSITLRPDGPVEIRVRRRSR</sequence>
<dbReference type="InterPro" id="IPR017972">
    <property type="entry name" value="Cyt_P450_CS"/>
</dbReference>
<evidence type="ECO:0000313" key="8">
    <source>
        <dbReference type="EMBL" id="GAD51327.1"/>
    </source>
</evidence>
<dbReference type="OrthoDB" id="9881at2157"/>
<dbReference type="PANTHER" id="PTHR24291">
    <property type="entry name" value="CYTOCHROME P450 FAMILY 4"/>
    <property type="match status" value="1"/>
</dbReference>
<name>U2YRJ7_9EURY</name>
<dbReference type="EMBL" id="BATA01000001">
    <property type="protein sequence ID" value="GAD51327.1"/>
    <property type="molecule type" value="Genomic_DNA"/>
</dbReference>
<evidence type="ECO:0000256" key="3">
    <source>
        <dbReference type="ARBA" id="ARBA00022723"/>
    </source>
</evidence>
<evidence type="ECO:0000256" key="7">
    <source>
        <dbReference type="RuleBase" id="RU000461"/>
    </source>
</evidence>
<dbReference type="PRINTS" id="PR00385">
    <property type="entry name" value="P450"/>
</dbReference>
<keyword evidence="3 7" id="KW-0479">Metal-binding</keyword>
<protein>
    <submittedName>
        <fullName evidence="8">Unspecific monooxygenase</fullName>
    </submittedName>
</protein>
<evidence type="ECO:0000256" key="4">
    <source>
        <dbReference type="ARBA" id="ARBA00023002"/>
    </source>
</evidence>
<dbReference type="AlphaFoldDB" id="U2YRJ7"/>
<dbReference type="Proteomes" id="UP000016986">
    <property type="component" value="Unassembled WGS sequence"/>
</dbReference>
<dbReference type="PROSITE" id="PS00086">
    <property type="entry name" value="CYTOCHROME_P450"/>
    <property type="match status" value="1"/>
</dbReference>
<dbReference type="GO" id="GO:0005506">
    <property type="term" value="F:iron ion binding"/>
    <property type="evidence" value="ECO:0007669"/>
    <property type="project" value="InterPro"/>
</dbReference>
<keyword evidence="5 7" id="KW-0408">Iron</keyword>